<dbReference type="PROSITE" id="PS51257">
    <property type="entry name" value="PROKAR_LIPOPROTEIN"/>
    <property type="match status" value="1"/>
</dbReference>
<feature type="chain" id="PRO_5046856231" description="Lipoprotein" evidence="1">
    <location>
        <begin position="26"/>
        <end position="163"/>
    </location>
</feature>
<reference evidence="2 3" key="1">
    <citation type="submission" date="2020-10" db="EMBL/GenBank/DDBJ databases">
        <title>Bacillus sp. HD4P25, an endophyte from a halophyte.</title>
        <authorList>
            <person name="Sun J.-Q."/>
        </authorList>
    </citation>
    <scope>NUCLEOTIDE SEQUENCE [LARGE SCALE GENOMIC DNA]</scope>
    <source>
        <strain evidence="2 3">YIM 93174</strain>
    </source>
</reference>
<keyword evidence="1" id="KW-0732">Signal</keyword>
<accession>A0ABR9QNQ5</accession>
<comment type="caution">
    <text evidence="2">The sequence shown here is derived from an EMBL/GenBank/DDBJ whole genome shotgun (WGS) entry which is preliminary data.</text>
</comment>
<evidence type="ECO:0000313" key="2">
    <source>
        <dbReference type="EMBL" id="MBE4910136.1"/>
    </source>
</evidence>
<dbReference type="Proteomes" id="UP001516662">
    <property type="component" value="Unassembled WGS sequence"/>
</dbReference>
<dbReference type="RefSeq" id="WP_193539384.1">
    <property type="nucleotide sequence ID" value="NZ_JADCLJ010000024.1"/>
</dbReference>
<name>A0ABR9QNQ5_9BACI</name>
<evidence type="ECO:0008006" key="4">
    <source>
        <dbReference type="Google" id="ProtNLM"/>
    </source>
</evidence>
<gene>
    <name evidence="2" type="ORF">IMZ08_19035</name>
</gene>
<proteinExistence type="predicted"/>
<dbReference type="InterPro" id="IPR025673">
    <property type="entry name" value="PCYCGC"/>
</dbReference>
<evidence type="ECO:0000313" key="3">
    <source>
        <dbReference type="Proteomes" id="UP001516662"/>
    </source>
</evidence>
<feature type="signal peptide" evidence="1">
    <location>
        <begin position="1"/>
        <end position="25"/>
    </location>
</feature>
<keyword evidence="3" id="KW-1185">Reference proteome</keyword>
<organism evidence="2 3">
    <name type="scientific">Litchfieldia luteola</name>
    <dbReference type="NCBI Taxonomy" id="682179"/>
    <lineage>
        <taxon>Bacteria</taxon>
        <taxon>Bacillati</taxon>
        <taxon>Bacillota</taxon>
        <taxon>Bacilli</taxon>
        <taxon>Bacillales</taxon>
        <taxon>Bacillaceae</taxon>
        <taxon>Litchfieldia</taxon>
    </lineage>
</organism>
<dbReference type="EMBL" id="JADCLJ010000024">
    <property type="protein sequence ID" value="MBE4910136.1"/>
    <property type="molecule type" value="Genomic_DNA"/>
</dbReference>
<protein>
    <recommendedName>
        <fullName evidence="4">Lipoprotein</fullName>
    </recommendedName>
</protein>
<sequence length="163" mass="18107">MRLSKTYFFLLLFILLLSACSNKEASHNEHDQKVPMQIGDIREETSSAAEIPSFLGDKSEELVTIYTAAANHQELLEQIPCYCGCGDSVGHRDSYDCFVHQNNADGSIVWDDHGTKCGVCLEIAAISMIEYQEGKSVEEIRDLIDEKYKEGFANPTPTPKPGS</sequence>
<evidence type="ECO:0000256" key="1">
    <source>
        <dbReference type="SAM" id="SignalP"/>
    </source>
</evidence>
<dbReference type="Pfam" id="PF13798">
    <property type="entry name" value="PCYCGC"/>
    <property type="match status" value="1"/>
</dbReference>